<feature type="region of interest" description="Disordered" evidence="1">
    <location>
        <begin position="135"/>
        <end position="155"/>
    </location>
</feature>
<protein>
    <submittedName>
        <fullName evidence="2">Uncharacterized protein</fullName>
    </submittedName>
</protein>
<accession>A0ABQ6MLP3</accession>
<dbReference type="EMBL" id="BRYB01000343">
    <property type="protein sequence ID" value="GMI28109.1"/>
    <property type="molecule type" value="Genomic_DNA"/>
</dbReference>
<keyword evidence="3" id="KW-1185">Reference proteome</keyword>
<name>A0ABQ6MLP3_9STRA</name>
<evidence type="ECO:0000313" key="2">
    <source>
        <dbReference type="EMBL" id="GMI28109.1"/>
    </source>
</evidence>
<reference evidence="2 3" key="1">
    <citation type="journal article" date="2023" name="Commun. Biol.">
        <title>Genome analysis of Parmales, the sister group of diatoms, reveals the evolutionary specialization of diatoms from phago-mixotrophs to photoautotrophs.</title>
        <authorList>
            <person name="Ban H."/>
            <person name="Sato S."/>
            <person name="Yoshikawa S."/>
            <person name="Yamada K."/>
            <person name="Nakamura Y."/>
            <person name="Ichinomiya M."/>
            <person name="Sato N."/>
            <person name="Blanc-Mathieu R."/>
            <person name="Endo H."/>
            <person name="Kuwata A."/>
            <person name="Ogata H."/>
        </authorList>
    </citation>
    <scope>NUCLEOTIDE SEQUENCE [LARGE SCALE GENOMIC DNA]</scope>
</reference>
<dbReference type="Proteomes" id="UP001165060">
    <property type="component" value="Unassembled WGS sequence"/>
</dbReference>
<feature type="compositionally biased region" description="Basic and acidic residues" evidence="1">
    <location>
        <begin position="135"/>
        <end position="153"/>
    </location>
</feature>
<evidence type="ECO:0000313" key="3">
    <source>
        <dbReference type="Proteomes" id="UP001165060"/>
    </source>
</evidence>
<sequence>MRASFLHKAALFVYKADARTPDGLPSVRALILDRPSAFSMNEMGADAGLLGERPVYMGGESGDDSALLLHRYPELDARAVGGGGVFEGGLELAKRAYGEGLYGPGSGEEGQDDFRFFFNYIEMSHKELGEINEEMERGRRGEHGRDADTDGGKEAGTVDELDGWLCVEVDDPGVVVGEEWARGQCWGMLRNAARARLVEAREAREAREAGGREVGVAGEG</sequence>
<evidence type="ECO:0000256" key="1">
    <source>
        <dbReference type="SAM" id="MobiDB-lite"/>
    </source>
</evidence>
<dbReference type="Gene3D" id="3.40.1740.10">
    <property type="entry name" value="VC0467-like"/>
    <property type="match status" value="1"/>
</dbReference>
<gene>
    <name evidence="2" type="ORF">TeGR_g1287</name>
</gene>
<proteinExistence type="predicted"/>
<comment type="caution">
    <text evidence="2">The sequence shown here is derived from an EMBL/GenBank/DDBJ whole genome shotgun (WGS) entry which is preliminary data.</text>
</comment>
<organism evidence="2 3">
    <name type="scientific">Tetraparma gracilis</name>
    <dbReference type="NCBI Taxonomy" id="2962635"/>
    <lineage>
        <taxon>Eukaryota</taxon>
        <taxon>Sar</taxon>
        <taxon>Stramenopiles</taxon>
        <taxon>Ochrophyta</taxon>
        <taxon>Bolidophyceae</taxon>
        <taxon>Parmales</taxon>
        <taxon>Triparmaceae</taxon>
        <taxon>Tetraparma</taxon>
    </lineage>
</organism>